<dbReference type="Gene3D" id="3.30.420.40">
    <property type="match status" value="2"/>
</dbReference>
<dbReference type="Pfam" id="PF00480">
    <property type="entry name" value="ROK"/>
    <property type="match status" value="1"/>
</dbReference>
<dbReference type="InterPro" id="IPR036390">
    <property type="entry name" value="WH_DNA-bd_sf"/>
</dbReference>
<accession>A0ABN2CNE1</accession>
<dbReference type="EMBL" id="BAAANC010000006">
    <property type="protein sequence ID" value="GAA1561606.1"/>
    <property type="molecule type" value="Genomic_DNA"/>
</dbReference>
<keyword evidence="3" id="KW-1185">Reference proteome</keyword>
<name>A0ABN2CNE1_9ACTN</name>
<evidence type="ECO:0000313" key="3">
    <source>
        <dbReference type="Proteomes" id="UP001500363"/>
    </source>
</evidence>
<dbReference type="InterPro" id="IPR043129">
    <property type="entry name" value="ATPase_NBD"/>
</dbReference>
<reference evidence="2 3" key="1">
    <citation type="journal article" date="2019" name="Int. J. Syst. Evol. Microbiol.">
        <title>The Global Catalogue of Microorganisms (GCM) 10K type strain sequencing project: providing services to taxonomists for standard genome sequencing and annotation.</title>
        <authorList>
            <consortium name="The Broad Institute Genomics Platform"/>
            <consortium name="The Broad Institute Genome Sequencing Center for Infectious Disease"/>
            <person name="Wu L."/>
            <person name="Ma J."/>
        </authorList>
    </citation>
    <scope>NUCLEOTIDE SEQUENCE [LARGE SCALE GENOMIC DNA]</scope>
    <source>
        <strain evidence="2 3">JCM 14303</strain>
    </source>
</reference>
<dbReference type="PANTHER" id="PTHR18964">
    <property type="entry name" value="ROK (REPRESSOR, ORF, KINASE) FAMILY"/>
    <property type="match status" value="1"/>
</dbReference>
<evidence type="ECO:0000313" key="2">
    <source>
        <dbReference type="EMBL" id="GAA1561606.1"/>
    </source>
</evidence>
<gene>
    <name evidence="2" type="ORF">GCM10009741_78690</name>
</gene>
<proteinExistence type="inferred from homology"/>
<dbReference type="PANTHER" id="PTHR18964:SF149">
    <property type="entry name" value="BIFUNCTIONAL UDP-N-ACETYLGLUCOSAMINE 2-EPIMERASE_N-ACETYLMANNOSAMINE KINASE"/>
    <property type="match status" value="1"/>
</dbReference>
<protein>
    <submittedName>
        <fullName evidence="2">ROK family transcriptional regulator</fullName>
    </submittedName>
</protein>
<comment type="caution">
    <text evidence="2">The sequence shown here is derived from an EMBL/GenBank/DDBJ whole genome shotgun (WGS) entry which is preliminary data.</text>
</comment>
<dbReference type="InterPro" id="IPR000600">
    <property type="entry name" value="ROK"/>
</dbReference>
<organism evidence="2 3">
    <name type="scientific">Kribbella lupini</name>
    <dbReference type="NCBI Taxonomy" id="291602"/>
    <lineage>
        <taxon>Bacteria</taxon>
        <taxon>Bacillati</taxon>
        <taxon>Actinomycetota</taxon>
        <taxon>Actinomycetes</taxon>
        <taxon>Propionibacteriales</taxon>
        <taxon>Kribbellaceae</taxon>
        <taxon>Kribbella</taxon>
    </lineage>
</organism>
<evidence type="ECO:0000256" key="1">
    <source>
        <dbReference type="ARBA" id="ARBA00006479"/>
    </source>
</evidence>
<dbReference type="SUPFAM" id="SSF53067">
    <property type="entry name" value="Actin-like ATPase domain"/>
    <property type="match status" value="1"/>
</dbReference>
<sequence length="404" mass="41851">MDSQPPPLSSFSEDNLELMVNRRGRWQTASEVLGLLSRQPGITRAAVARALQLSTGSATEVTARLRDLQLLSESPAPIQGRGRPTTVLAAHPLGPVVLALELRQGGWRSGVVALDGSLDQLPARRHRRDGPASVLAALREVVVSAAEQYGDRLQAVTLAVPGTVRGLELLQASTLSWNDVDLSPVVEGTGLYLLAGNDATLAGVAEARTGAAAGAGTALHLIVEVGIGGTLLLDGVPVGGASGTAGEYGHTPYGDRSVRCPCGARGCWDLEIDGRALARHLDEPLPDDPYVYADELLRGARSSRVQRAVERVAEALGAGLAGLVNAHDPSVITLGGLAVPLRAAAPAAFAAAYEDNLMTFRRTAPPPILDAAHPTDGVLRGAGALGLDHLTSEASLTAWEAGRG</sequence>
<dbReference type="Proteomes" id="UP001500363">
    <property type="component" value="Unassembled WGS sequence"/>
</dbReference>
<dbReference type="SUPFAM" id="SSF46785">
    <property type="entry name" value="Winged helix' DNA-binding domain"/>
    <property type="match status" value="1"/>
</dbReference>
<dbReference type="InterPro" id="IPR036388">
    <property type="entry name" value="WH-like_DNA-bd_sf"/>
</dbReference>
<comment type="similarity">
    <text evidence="1">Belongs to the ROK (NagC/XylR) family.</text>
</comment>
<dbReference type="Gene3D" id="1.10.10.10">
    <property type="entry name" value="Winged helix-like DNA-binding domain superfamily/Winged helix DNA-binding domain"/>
    <property type="match status" value="1"/>
</dbReference>